<feature type="domain" description="Endonuclease/exonuclease/phosphatase" evidence="3">
    <location>
        <begin position="312"/>
        <end position="599"/>
    </location>
</feature>
<evidence type="ECO:0000313" key="5">
    <source>
        <dbReference type="Proteomes" id="UP001555826"/>
    </source>
</evidence>
<reference evidence="4 5" key="1">
    <citation type="submission" date="2024-07" db="EMBL/GenBank/DDBJ databases">
        <authorList>
            <person name="Thanompreechachai J."/>
            <person name="Duangmal K."/>
        </authorList>
    </citation>
    <scope>NUCLEOTIDE SEQUENCE [LARGE SCALE GENOMIC DNA]</scope>
    <source>
        <strain evidence="4 5">KCTC 19886</strain>
    </source>
</reference>
<dbReference type="NCBIfam" id="NF033681">
    <property type="entry name" value="ExeM_NucH_DNase"/>
    <property type="match status" value="1"/>
</dbReference>
<dbReference type="EMBL" id="JBFNQN010000013">
    <property type="protein sequence ID" value="MEW9266699.1"/>
    <property type="molecule type" value="Genomic_DNA"/>
</dbReference>
<dbReference type="PANTHER" id="PTHR42834:SF1">
    <property type="entry name" value="ENDONUCLEASE_EXONUCLEASE_PHOSPHATASE FAMILY PROTEIN (AFU_ORTHOLOGUE AFUA_3G09210)"/>
    <property type="match status" value="1"/>
</dbReference>
<feature type="compositionally biased region" description="Low complexity" evidence="1">
    <location>
        <begin position="460"/>
        <end position="472"/>
    </location>
</feature>
<dbReference type="PANTHER" id="PTHR42834">
    <property type="entry name" value="ENDONUCLEASE/EXONUCLEASE/PHOSPHATASE FAMILY PROTEIN (AFU_ORTHOLOGUE AFUA_3G09210)"/>
    <property type="match status" value="1"/>
</dbReference>
<dbReference type="CDD" id="cd10283">
    <property type="entry name" value="MnuA_DNase1-like"/>
    <property type="match status" value="1"/>
</dbReference>
<dbReference type="GO" id="GO:0004519">
    <property type="term" value="F:endonuclease activity"/>
    <property type="evidence" value="ECO:0007669"/>
    <property type="project" value="UniProtKB-KW"/>
</dbReference>
<gene>
    <name evidence="4" type="ORF">AB1207_18265</name>
</gene>
<comment type="caution">
    <text evidence="4">The sequence shown here is derived from an EMBL/GenBank/DDBJ whole genome shotgun (WGS) entry which is preliminary data.</text>
</comment>
<dbReference type="Pfam" id="PF03372">
    <property type="entry name" value="Exo_endo_phos"/>
    <property type="match status" value="1"/>
</dbReference>
<dbReference type="InterPro" id="IPR047971">
    <property type="entry name" value="ExeM-like"/>
</dbReference>
<keyword evidence="2" id="KW-0732">Signal</keyword>
<keyword evidence="4" id="KW-0255">Endonuclease</keyword>
<feature type="signal peptide" evidence="2">
    <location>
        <begin position="1"/>
        <end position="34"/>
    </location>
</feature>
<dbReference type="RefSeq" id="WP_367639840.1">
    <property type="nucleotide sequence ID" value="NZ_JBFNQN010000013.1"/>
</dbReference>
<name>A0ABV3PAM9_9ACTN</name>
<dbReference type="InterPro" id="IPR036691">
    <property type="entry name" value="Endo/exonu/phosph_ase_sf"/>
</dbReference>
<proteinExistence type="predicted"/>
<feature type="chain" id="PRO_5045611716" evidence="2">
    <location>
        <begin position="35"/>
        <end position="610"/>
    </location>
</feature>
<keyword evidence="4" id="KW-0378">Hydrolase</keyword>
<evidence type="ECO:0000256" key="2">
    <source>
        <dbReference type="SAM" id="SignalP"/>
    </source>
</evidence>
<evidence type="ECO:0000259" key="3">
    <source>
        <dbReference type="Pfam" id="PF03372"/>
    </source>
</evidence>
<organism evidence="4 5">
    <name type="scientific">Kineococcus endophyticus</name>
    <dbReference type="NCBI Taxonomy" id="1181883"/>
    <lineage>
        <taxon>Bacteria</taxon>
        <taxon>Bacillati</taxon>
        <taxon>Actinomycetota</taxon>
        <taxon>Actinomycetes</taxon>
        <taxon>Kineosporiales</taxon>
        <taxon>Kineosporiaceae</taxon>
        <taxon>Kineococcus</taxon>
    </lineage>
</organism>
<dbReference type="InterPro" id="IPR006311">
    <property type="entry name" value="TAT_signal"/>
</dbReference>
<feature type="region of interest" description="Disordered" evidence="1">
    <location>
        <begin position="459"/>
        <end position="478"/>
    </location>
</feature>
<dbReference type="SUPFAM" id="SSF56219">
    <property type="entry name" value="DNase I-like"/>
    <property type="match status" value="1"/>
</dbReference>
<dbReference type="CDD" id="cd04486">
    <property type="entry name" value="YhcR_OBF_like"/>
    <property type="match status" value="1"/>
</dbReference>
<accession>A0ABV3PAM9</accession>
<sequence length="610" mass="64199">MHRPTTRPSRRRLLTGGALSLLLAGPLTTLPASAATCPAPTRTIGAVQGAGDTTPLAGQQVTVAGTVVGDTPGLGGFHLQDGGDRDPRTSDGVFVYAPGAQVDLGDTVAVTGTAGEFGGQTQVSAAGTAGVTVCRDGSAKDLPRAARLALPADDAARERLEGMLVAPADRLTVSEVYGLTSYGELTLSADGLLVQPTELARPGTPAAQRIAARNTERSIVLDDARTARTSTTARPYLSPTTPVRVGDTARLREPVVLGYGFDAWRLQPADGTADGLLAPQDTRRDRPDRVGGDVRVGAFNVLNYFLTFTGPNARGADDQAGLDRQAGKIVPAVQALGADVVTLMEIEDTDSTGLTPGDADTALADLVRRLNASGGAGHWSYVPMPKELYGTDRDVIRNAIVYRDDVVAPVGAPVGLVDETVWDNAREPQAQTFERTGRSADRRGKDRFTVVANHFKSKGSGDAATGDNADTGDGQGAWNGDRVRQAASLAGFVDALRRTTGDPDVLVLGDLNSYTQEDPVEELRRNGLTDLGSRFDRGRYSYVFDALSGSLDHALATRELTRKVTGAAHWNVNSVESGAYQYDGDPALYAADPFRSSDHDPVVVGLDLRD</sequence>
<evidence type="ECO:0000256" key="1">
    <source>
        <dbReference type="SAM" id="MobiDB-lite"/>
    </source>
</evidence>
<dbReference type="Gene3D" id="3.60.10.10">
    <property type="entry name" value="Endonuclease/exonuclease/phosphatase"/>
    <property type="match status" value="1"/>
</dbReference>
<evidence type="ECO:0000313" key="4">
    <source>
        <dbReference type="EMBL" id="MEW9266699.1"/>
    </source>
</evidence>
<keyword evidence="5" id="KW-1185">Reference proteome</keyword>
<keyword evidence="4" id="KW-0540">Nuclease</keyword>
<protein>
    <submittedName>
        <fullName evidence="4">ExeM/NucH family extracellular endonuclease</fullName>
    </submittedName>
</protein>
<dbReference type="Proteomes" id="UP001555826">
    <property type="component" value="Unassembled WGS sequence"/>
</dbReference>
<dbReference type="InterPro" id="IPR005135">
    <property type="entry name" value="Endo/exonuclease/phosphatase"/>
</dbReference>
<dbReference type="PROSITE" id="PS51318">
    <property type="entry name" value="TAT"/>
    <property type="match status" value="1"/>
</dbReference>